<dbReference type="InterPro" id="IPR014085">
    <property type="entry name" value="Allophanate_hydrolase"/>
</dbReference>
<dbReference type="InterPro" id="IPR000120">
    <property type="entry name" value="Amidase"/>
</dbReference>
<dbReference type="InterPro" id="IPR053844">
    <property type="entry name" value="AH_C"/>
</dbReference>
<dbReference type="PANTHER" id="PTHR11895:SF169">
    <property type="entry name" value="GLUTAMYL-TRNA(GLN) AMIDOTRANSFERASE"/>
    <property type="match status" value="1"/>
</dbReference>
<dbReference type="PANTHER" id="PTHR11895">
    <property type="entry name" value="TRANSAMIDASE"/>
    <property type="match status" value="1"/>
</dbReference>
<dbReference type="Gene3D" id="3.10.490.10">
    <property type="entry name" value="Gamma-glutamyl cyclotransferase-like"/>
    <property type="match status" value="1"/>
</dbReference>
<reference evidence="3" key="1">
    <citation type="journal article" date="2015" name="Nature">
        <title>Complex archaea that bridge the gap between prokaryotes and eukaryotes.</title>
        <authorList>
            <person name="Spang A."/>
            <person name="Saw J.H."/>
            <person name="Jorgensen S.L."/>
            <person name="Zaremba-Niedzwiedzka K."/>
            <person name="Martijn J."/>
            <person name="Lind A.E."/>
            <person name="van Eijk R."/>
            <person name="Schleper C."/>
            <person name="Guy L."/>
            <person name="Ettema T.J."/>
        </authorList>
    </citation>
    <scope>NUCLEOTIDE SEQUENCE</scope>
</reference>
<sequence length="599" mass="64760">MTQAINLTIPALHKAYKQGELSPEQMVDHVLELAKQYLEHNIWIRLFTRAEIQPYLDALKNADIADKPLYGIPFAIKDNIDLAGFPVTAGCEAYAYTPEKSAFVVQQLIDAGAIPIGKTNLDQFATGLVGVRSPEKWGPCHNSFNPDYISGGSSSGSAVSVALGLVSFALGTDTAGSGRVPAAFNNLVGLKPTRGLLSTDGVVPACKSLDCVSIFSLTTDDANSVYKVAAVFDTNDAYARLNIDTNIANYGSTQARFSFAVSQPEQLTFFGNHEYEKQFEATVVELEKLGGEKQVIDFAPFITAARLLYEGPWVAERRVATEGVDRSNMLPVIQDILSTQEDASADDLFKAEYALQACRQRVRSVLESVDFIVTPTAGTTYTIDEVQAEPIKLNSNLGHYTNFMNLLDCCAVAVPAGFVSSGMPFGITLFSRAFSDSRLLSYANLLQQQLQLPLGAIQQPLAETYAVSGGVDDRILVAVCGAHLDGQPLNHQLTDRGGKLVEKTTTSPSYQLYALAGGPPERPALVRDDNGQAIEIELWQIPTATLGSFLAGIAGPLGLGKVETLDGRWVTGFICEHQGITHAENISAFNSWRNYITNK</sequence>
<dbReference type="InterPro" id="IPR023631">
    <property type="entry name" value="Amidase_dom"/>
</dbReference>
<dbReference type="InterPro" id="IPR036928">
    <property type="entry name" value="AS_sf"/>
</dbReference>
<comment type="caution">
    <text evidence="3">The sequence shown here is derived from an EMBL/GenBank/DDBJ whole genome shotgun (WGS) entry which is preliminary data.</text>
</comment>
<protein>
    <submittedName>
        <fullName evidence="3">Uncharacterized protein</fullName>
    </submittedName>
</protein>
<evidence type="ECO:0000259" key="2">
    <source>
        <dbReference type="Pfam" id="PF21986"/>
    </source>
</evidence>
<dbReference type="AlphaFoldDB" id="A0A0F9NTH8"/>
<evidence type="ECO:0000313" key="3">
    <source>
        <dbReference type="EMBL" id="KKM84602.1"/>
    </source>
</evidence>
<evidence type="ECO:0000259" key="1">
    <source>
        <dbReference type="Pfam" id="PF01425"/>
    </source>
</evidence>
<dbReference type="Gene3D" id="1.20.58.1700">
    <property type="match status" value="1"/>
</dbReference>
<organism evidence="3">
    <name type="scientific">marine sediment metagenome</name>
    <dbReference type="NCBI Taxonomy" id="412755"/>
    <lineage>
        <taxon>unclassified sequences</taxon>
        <taxon>metagenomes</taxon>
        <taxon>ecological metagenomes</taxon>
    </lineage>
</organism>
<name>A0A0F9NTH8_9ZZZZ</name>
<dbReference type="NCBIfam" id="NF006043">
    <property type="entry name" value="PRK08186.1"/>
    <property type="match status" value="1"/>
</dbReference>
<dbReference type="GO" id="GO:0003824">
    <property type="term" value="F:catalytic activity"/>
    <property type="evidence" value="ECO:0007669"/>
    <property type="project" value="InterPro"/>
</dbReference>
<dbReference type="NCBIfam" id="TIGR02713">
    <property type="entry name" value="allophanate_hyd"/>
    <property type="match status" value="1"/>
</dbReference>
<dbReference type="SUPFAM" id="SSF75304">
    <property type="entry name" value="Amidase signature (AS) enzymes"/>
    <property type="match status" value="1"/>
</dbReference>
<proteinExistence type="predicted"/>
<dbReference type="Pfam" id="PF01425">
    <property type="entry name" value="Amidase"/>
    <property type="match status" value="1"/>
</dbReference>
<feature type="domain" description="Allophanate hydrolase C-terminal" evidence="2">
    <location>
        <begin position="476"/>
        <end position="596"/>
    </location>
</feature>
<dbReference type="EMBL" id="LAZR01007539">
    <property type="protein sequence ID" value="KKM84602.1"/>
    <property type="molecule type" value="Genomic_DNA"/>
</dbReference>
<dbReference type="Pfam" id="PF21986">
    <property type="entry name" value="AH_C"/>
    <property type="match status" value="1"/>
</dbReference>
<gene>
    <name evidence="3" type="ORF">LCGC14_1297490</name>
</gene>
<dbReference type="Gene3D" id="3.90.1300.10">
    <property type="entry name" value="Amidase signature (AS) domain"/>
    <property type="match status" value="1"/>
</dbReference>
<accession>A0A0F9NTH8</accession>
<feature type="domain" description="Amidase" evidence="1">
    <location>
        <begin position="63"/>
        <end position="440"/>
    </location>
</feature>